<keyword evidence="3" id="KW-0813">Transport</keyword>
<evidence type="ECO:0000256" key="4">
    <source>
        <dbReference type="ARBA" id="ARBA00022692"/>
    </source>
</evidence>
<protein>
    <recommendedName>
        <fullName evidence="12">OPT family small oligopeptide transporter</fullName>
    </recommendedName>
</protein>
<keyword evidence="11" id="KW-1185">Reference proteome</keyword>
<comment type="subcellular location">
    <subcellularLocation>
        <location evidence="1">Membrane</location>
        <topology evidence="1">Multi-pass membrane protein</topology>
    </subcellularLocation>
</comment>
<dbReference type="GO" id="GO:0005886">
    <property type="term" value="C:plasma membrane"/>
    <property type="evidence" value="ECO:0007669"/>
    <property type="project" value="EnsemblFungi"/>
</dbReference>
<dbReference type="GO" id="GO:0045454">
    <property type="term" value="P:cell redox homeostasis"/>
    <property type="evidence" value="ECO:0007669"/>
    <property type="project" value="EnsemblFungi"/>
</dbReference>
<accession>G8JPH2</accession>
<organism evidence="10 11">
    <name type="scientific">Eremothecium cymbalariae (strain CBS 270.75 / DBVPG 7215 / KCTC 17166 / NRRL Y-17582)</name>
    <name type="common">Yeast</name>
    <dbReference type="NCBI Taxonomy" id="931890"/>
    <lineage>
        <taxon>Eukaryota</taxon>
        <taxon>Fungi</taxon>
        <taxon>Dikarya</taxon>
        <taxon>Ascomycota</taxon>
        <taxon>Saccharomycotina</taxon>
        <taxon>Saccharomycetes</taxon>
        <taxon>Saccharomycetales</taxon>
        <taxon>Saccharomycetaceae</taxon>
        <taxon>Eremothecium</taxon>
    </lineage>
</organism>
<feature type="transmembrane region" description="Helical" evidence="9">
    <location>
        <begin position="324"/>
        <end position="347"/>
    </location>
</feature>
<evidence type="ECO:0000256" key="9">
    <source>
        <dbReference type="SAM" id="Phobius"/>
    </source>
</evidence>
<keyword evidence="5" id="KW-0571">Peptide transport</keyword>
<dbReference type="GO" id="GO:0005777">
    <property type="term" value="C:peroxisome"/>
    <property type="evidence" value="ECO:0007669"/>
    <property type="project" value="EnsemblFungi"/>
</dbReference>
<feature type="transmembrane region" description="Helical" evidence="9">
    <location>
        <begin position="395"/>
        <end position="417"/>
    </location>
</feature>
<proteinExistence type="inferred from homology"/>
<feature type="transmembrane region" description="Helical" evidence="9">
    <location>
        <begin position="263"/>
        <end position="284"/>
    </location>
</feature>
<dbReference type="GO" id="GO:0044088">
    <property type="term" value="P:regulation of vacuole organization"/>
    <property type="evidence" value="ECO:0007669"/>
    <property type="project" value="EnsemblFungi"/>
</dbReference>
<dbReference type="NCBIfam" id="TIGR00727">
    <property type="entry name" value="ISP4_OPT"/>
    <property type="match status" value="1"/>
</dbReference>
<gene>
    <name evidence="10" type="ordered locus">Ecym_2739</name>
</gene>
<evidence type="ECO:0000256" key="7">
    <source>
        <dbReference type="ARBA" id="ARBA00022989"/>
    </source>
</evidence>
<keyword evidence="7 9" id="KW-1133">Transmembrane helix</keyword>
<dbReference type="RefSeq" id="XP_003645256.1">
    <property type="nucleotide sequence ID" value="XM_003645208.1"/>
</dbReference>
<feature type="transmembrane region" description="Helical" evidence="9">
    <location>
        <begin position="660"/>
        <end position="678"/>
    </location>
</feature>
<dbReference type="InterPro" id="IPR004648">
    <property type="entry name" value="Oligpept_transpt"/>
</dbReference>
<dbReference type="InParanoid" id="G8JPH2"/>
<dbReference type="GO" id="GO:0000138">
    <property type="term" value="C:Golgi trans cisterna"/>
    <property type="evidence" value="ECO:0007669"/>
    <property type="project" value="EnsemblFungi"/>
</dbReference>
<feature type="transmembrane region" description="Helical" evidence="9">
    <location>
        <begin position="232"/>
        <end position="251"/>
    </location>
</feature>
<dbReference type="AlphaFoldDB" id="G8JPH2"/>
<dbReference type="GO" id="GO:0015031">
    <property type="term" value="P:protein transport"/>
    <property type="evidence" value="ECO:0007669"/>
    <property type="project" value="UniProtKB-KW"/>
</dbReference>
<dbReference type="GO" id="GO:0035673">
    <property type="term" value="F:oligopeptide transmembrane transporter activity"/>
    <property type="evidence" value="ECO:0007669"/>
    <property type="project" value="EnsemblFungi"/>
</dbReference>
<dbReference type="NCBIfam" id="TIGR00728">
    <property type="entry name" value="OPT_sfam"/>
    <property type="match status" value="1"/>
</dbReference>
<dbReference type="GO" id="GO:0051515">
    <property type="term" value="P:positive regulation of monopolar cell growth"/>
    <property type="evidence" value="ECO:0007669"/>
    <property type="project" value="EnsemblFungi"/>
</dbReference>
<comment type="similarity">
    <text evidence="2">Belongs to the oligopeptide OPT transporter family.</text>
</comment>
<dbReference type="KEGG" id="erc:Ecym_2739"/>
<evidence type="ECO:0000256" key="2">
    <source>
        <dbReference type="ARBA" id="ARBA00008807"/>
    </source>
</evidence>
<feature type="transmembrane region" description="Helical" evidence="9">
    <location>
        <begin position="573"/>
        <end position="592"/>
    </location>
</feature>
<dbReference type="GO" id="GO:0042144">
    <property type="term" value="P:vacuole fusion, non-autophagic"/>
    <property type="evidence" value="ECO:0007669"/>
    <property type="project" value="EnsemblFungi"/>
</dbReference>
<evidence type="ECO:0000256" key="3">
    <source>
        <dbReference type="ARBA" id="ARBA00022448"/>
    </source>
</evidence>
<feature type="transmembrane region" description="Helical" evidence="9">
    <location>
        <begin position="799"/>
        <end position="821"/>
    </location>
</feature>
<keyword evidence="8 9" id="KW-0472">Membrane</keyword>
<dbReference type="OrthoDB" id="9986677at2759"/>
<dbReference type="PANTHER" id="PTHR22601">
    <property type="entry name" value="ISP4 LIKE PROTEIN"/>
    <property type="match status" value="1"/>
</dbReference>
<keyword evidence="6" id="KW-0653">Protein transport</keyword>
<sequence length="867" mass="99439">MSEKYGMEKTNGQLSEKDSKTYGLRDEVVEAESFEALASGELLYFVMRKMGYQNMEHEEIPSSVSFIASKVTNLSVDDAVNILRKAVLEYRDDPNIPADEYEIIMRFEDSSYYPSGEVDQLEVRMIAALIRYHSPYTEVRSMVSPTDDPSIPIETFRAYFIATFWSVVGSGFNEFFRHRQVPISIETAAVQLLICPIGKLWANKVPLWGFTVRGRRFAINVPEPWSEKEQMFATLLYSITLGSFYSSFNILTMKKYYNDDVSYLFQLLLSISLQFMGFGFAGVLRRFVVYPAKAVWPSCLPSIAVNKALLSRKDKSGGLSIQNFFYISLGVLFAYNWIPTVLAGFLANFNWMTWLAPNNFNLAAITGGSTGLAYNPLPSFDLNAIAYFTPLVTPFFAYSHIYIGAVIASLVVIALYYSNYMESQYLPVFSQSLYTNKATKYNISEILVDYKVDEAKYQTYSPPYYSAGVLVSYGSFLCFYTMVFGFAIIDEFRVLYEAFRDWFFALLSLRHKKSWIDMWASDYHVLSEFDDAHSRLMRNYKEVPDWWFFVVLVVAIAFAIIVIECFNSQTPLWLLFLSIGLNFIFLIPLTTLHARTTFTAGLNLLVEMIVGYILPGNPYALMLIKAFGYNIDGQADNYISNMKVAHYCKISPVALFRGQLVMVFIQIFVNLFVVNWQFSNISGFCDEHQPAKFSCPDIRTYYNASVMWGAMGPQKIFTKVYPQLKWCWAIGAVIGVGCALWKKYGKFYPRSFNPILIIIGMLSFSPPYNMVYFTPGFIVNFISQFYMKRYRLRIWEKYNYVLEGALKCGLVFSSLVIFAAIQYNDYQLNWWGNSVPETSVYERTYISKLNVSLTEKGYFGPDPGNFP</sequence>
<name>G8JPH2_ERECY</name>
<keyword evidence="4 9" id="KW-0812">Transmembrane</keyword>
<evidence type="ECO:0000256" key="6">
    <source>
        <dbReference type="ARBA" id="ARBA00022927"/>
    </source>
</evidence>
<dbReference type="Proteomes" id="UP000006790">
    <property type="component" value="Chromosome 2"/>
</dbReference>
<dbReference type="HOGENOM" id="CLU_004965_1_0_1"/>
<dbReference type="OMA" id="ARINGWS"/>
<dbReference type="FunCoup" id="G8JPH2">
    <property type="interactions" value="38"/>
</dbReference>
<reference evidence="11" key="1">
    <citation type="journal article" date="2012" name="G3 (Bethesda)">
        <title>Pichia sorbitophila, an interspecies yeast hybrid reveals early steps of genome resolution following polyploidization.</title>
        <authorList>
            <person name="Leh Louis V."/>
            <person name="Despons L."/>
            <person name="Friedrich A."/>
            <person name="Martin T."/>
            <person name="Durrens P."/>
            <person name="Casaregola S."/>
            <person name="Neuveglise C."/>
            <person name="Fairhead C."/>
            <person name="Marck C."/>
            <person name="Cruz J.A."/>
            <person name="Straub M.L."/>
            <person name="Kugler V."/>
            <person name="Sacerdot C."/>
            <person name="Uzunov Z."/>
            <person name="Thierry A."/>
            <person name="Weiss S."/>
            <person name="Bleykasten C."/>
            <person name="De Montigny J."/>
            <person name="Jacques N."/>
            <person name="Jung P."/>
            <person name="Lemaire M."/>
            <person name="Mallet S."/>
            <person name="Morel G."/>
            <person name="Richard G.F."/>
            <person name="Sarkar A."/>
            <person name="Savel G."/>
            <person name="Schacherer J."/>
            <person name="Seret M.L."/>
            <person name="Talla E."/>
            <person name="Samson G."/>
            <person name="Jubin C."/>
            <person name="Poulain J."/>
            <person name="Vacherie B."/>
            <person name="Barbe V."/>
            <person name="Pelletier E."/>
            <person name="Sherman D.J."/>
            <person name="Westhof E."/>
            <person name="Weissenbach J."/>
            <person name="Baret P.V."/>
            <person name="Wincker P."/>
            <person name="Gaillardin C."/>
            <person name="Dujon B."/>
            <person name="Souciet J.L."/>
        </authorList>
    </citation>
    <scope>NUCLEOTIDE SEQUENCE [LARGE SCALE GENOMIC DNA]</scope>
    <source>
        <strain evidence="11">CBS 270.75 / DBVPG 7215 / KCTC 17166 / NRRL Y-17582</strain>
    </source>
</reference>
<dbReference type="InterPro" id="IPR004813">
    <property type="entry name" value="OPT"/>
</dbReference>
<dbReference type="GO" id="GO:0061091">
    <property type="term" value="P:regulation of phospholipid translocation"/>
    <property type="evidence" value="ECO:0007669"/>
    <property type="project" value="EnsemblFungi"/>
</dbReference>
<dbReference type="GeneID" id="11472011"/>
<feature type="transmembrane region" description="Helical" evidence="9">
    <location>
        <begin position="546"/>
        <end position="566"/>
    </location>
</feature>
<evidence type="ECO:0008006" key="12">
    <source>
        <dbReference type="Google" id="ProtNLM"/>
    </source>
</evidence>
<dbReference type="eggNOG" id="KOG2262">
    <property type="taxonomic scope" value="Eukaryota"/>
</dbReference>
<evidence type="ECO:0000313" key="10">
    <source>
        <dbReference type="EMBL" id="AET38439.1"/>
    </source>
</evidence>
<evidence type="ECO:0000256" key="1">
    <source>
        <dbReference type="ARBA" id="ARBA00004141"/>
    </source>
</evidence>
<evidence type="ECO:0000256" key="5">
    <source>
        <dbReference type="ARBA" id="ARBA00022856"/>
    </source>
</evidence>
<evidence type="ECO:0000256" key="8">
    <source>
        <dbReference type="ARBA" id="ARBA00023136"/>
    </source>
</evidence>
<evidence type="ECO:0000313" key="11">
    <source>
        <dbReference type="Proteomes" id="UP000006790"/>
    </source>
</evidence>
<dbReference type="EMBL" id="CP002498">
    <property type="protein sequence ID" value="AET38439.1"/>
    <property type="molecule type" value="Genomic_DNA"/>
</dbReference>
<dbReference type="Pfam" id="PF03169">
    <property type="entry name" value="OPT"/>
    <property type="match status" value="1"/>
</dbReference>
<feature type="transmembrane region" description="Helical" evidence="9">
    <location>
        <begin position="464"/>
        <end position="489"/>
    </location>
</feature>